<dbReference type="PANTHER" id="PTHR34483">
    <property type="entry name" value="OS09G0129800 PROTEIN"/>
    <property type="match status" value="1"/>
</dbReference>
<proteinExistence type="evidence at transcript level"/>
<dbReference type="AlphaFoldDB" id="F2DWQ8"/>
<name>F2DWQ8_HORVV</name>
<organism evidence="2">
    <name type="scientific">Hordeum vulgare subsp. vulgare</name>
    <name type="common">Domesticated barley</name>
    <dbReference type="NCBI Taxonomy" id="112509"/>
    <lineage>
        <taxon>Eukaryota</taxon>
        <taxon>Viridiplantae</taxon>
        <taxon>Streptophyta</taxon>
        <taxon>Embryophyta</taxon>
        <taxon>Tracheophyta</taxon>
        <taxon>Spermatophyta</taxon>
        <taxon>Magnoliopsida</taxon>
        <taxon>Liliopsida</taxon>
        <taxon>Poales</taxon>
        <taxon>Poaceae</taxon>
        <taxon>BOP clade</taxon>
        <taxon>Pooideae</taxon>
        <taxon>Triticodae</taxon>
        <taxon>Triticeae</taxon>
        <taxon>Hordeinae</taxon>
        <taxon>Hordeum</taxon>
    </lineage>
</organism>
<accession>F2DWQ8</accession>
<feature type="transmembrane region" description="Helical" evidence="1">
    <location>
        <begin position="229"/>
        <end position="249"/>
    </location>
</feature>
<keyword evidence="1" id="KW-0812">Transmembrane</keyword>
<evidence type="ECO:0000313" key="2">
    <source>
        <dbReference type="EMBL" id="BAJ99529.1"/>
    </source>
</evidence>
<reference evidence="2" key="1">
    <citation type="journal article" date="2011" name="Plant Physiol.">
        <title>Comprehensive sequence analysis of 24,783 barley full-length cDNAs derived from 12 clone libraries.</title>
        <authorList>
            <person name="Matsumoto T."/>
            <person name="Tanaka T."/>
            <person name="Sakai H."/>
            <person name="Amano N."/>
            <person name="Kanamori H."/>
            <person name="Kurita K."/>
            <person name="Kikuta A."/>
            <person name="Kamiya K."/>
            <person name="Yamamoto M."/>
            <person name="Ikawa H."/>
            <person name="Fujii N."/>
            <person name="Hori K."/>
            <person name="Itoh T."/>
            <person name="Sato K."/>
        </authorList>
    </citation>
    <scope>NUCLEOTIDE SEQUENCE</scope>
</reference>
<keyword evidence="1" id="KW-1133">Transmembrane helix</keyword>
<feature type="transmembrane region" description="Helical" evidence="1">
    <location>
        <begin position="261"/>
        <end position="291"/>
    </location>
</feature>
<sequence>MATNPSTGPSFFNFLKEGVLLPTRSRGLFIAVGAIVIASTTVLLLGSDLAVQPLADEIQLDVKALNSTDPGSPDYAKLVQEIQNDAKELLLEGAGYLLFAVVISSAVRILLLFATVLTYSGEQRTTFRVLLGKAKAQLKGPLLTLAFVYVLEIVYIVFLALMGALLVVLMKKQHFVLLILASLLVLSAAISFVYFCFVCSLSVVVAVAEPGCHGAAALGRACRLAKGKKWQVVLYIAVTGALAAVLSPVHTLARTCAGNSVALGLLLGFVYAVLMALLQLFALCAMTAFYYERRENMDGQLGATRYAKLSSEESNA</sequence>
<protein>
    <submittedName>
        <fullName evidence="2">Predicted protein</fullName>
    </submittedName>
</protein>
<dbReference type="PANTHER" id="PTHR34483:SF5">
    <property type="entry name" value="TRANSMEMBRANE PROTEIN"/>
    <property type="match status" value="1"/>
</dbReference>
<dbReference type="EMBL" id="AK368326">
    <property type="protein sequence ID" value="BAJ99529.1"/>
    <property type="molecule type" value="mRNA"/>
</dbReference>
<evidence type="ECO:0000256" key="1">
    <source>
        <dbReference type="SAM" id="Phobius"/>
    </source>
</evidence>
<feature type="transmembrane region" description="Helical" evidence="1">
    <location>
        <begin position="96"/>
        <end position="121"/>
    </location>
</feature>
<feature type="transmembrane region" description="Helical" evidence="1">
    <location>
        <begin position="142"/>
        <end position="169"/>
    </location>
</feature>
<keyword evidence="1" id="KW-0472">Membrane</keyword>
<feature type="transmembrane region" description="Helical" evidence="1">
    <location>
        <begin position="28"/>
        <end position="46"/>
    </location>
</feature>
<feature type="transmembrane region" description="Helical" evidence="1">
    <location>
        <begin position="175"/>
        <end position="208"/>
    </location>
</feature>